<dbReference type="EC" id="2.7.2.8" evidence="9"/>
<evidence type="ECO:0000256" key="2">
    <source>
        <dbReference type="ARBA" id="ARBA00022571"/>
    </source>
</evidence>
<comment type="subcellular location">
    <subcellularLocation>
        <location evidence="9">Cytoplasm</location>
    </subcellularLocation>
</comment>
<comment type="catalytic activity">
    <reaction evidence="8 9">
        <text>N-acetyl-L-glutamate + ATP = N-acetyl-L-glutamyl 5-phosphate + ADP</text>
        <dbReference type="Rhea" id="RHEA:14629"/>
        <dbReference type="ChEBI" id="CHEBI:30616"/>
        <dbReference type="ChEBI" id="CHEBI:44337"/>
        <dbReference type="ChEBI" id="CHEBI:57936"/>
        <dbReference type="ChEBI" id="CHEBI:456216"/>
        <dbReference type="EC" id="2.7.2.8"/>
    </reaction>
</comment>
<evidence type="ECO:0000313" key="11">
    <source>
        <dbReference type="EMBL" id="PRX41400.1"/>
    </source>
</evidence>
<dbReference type="HAMAP" id="MF_00082">
    <property type="entry name" value="ArgB"/>
    <property type="match status" value="1"/>
</dbReference>
<dbReference type="PRINTS" id="PR00474">
    <property type="entry name" value="GLU5KINASE"/>
</dbReference>
<evidence type="ECO:0000256" key="4">
    <source>
        <dbReference type="ARBA" id="ARBA00022679"/>
    </source>
</evidence>
<dbReference type="InterPro" id="IPR036393">
    <property type="entry name" value="AceGlu_kinase-like_sf"/>
</dbReference>
<evidence type="ECO:0000256" key="9">
    <source>
        <dbReference type="HAMAP-Rule" id="MF_00082"/>
    </source>
</evidence>
<dbReference type="RefSeq" id="WP_170070366.1">
    <property type="nucleotide sequence ID" value="NZ_PVNE01000006.1"/>
</dbReference>
<dbReference type="InterPro" id="IPR037528">
    <property type="entry name" value="ArgB"/>
</dbReference>
<proteinExistence type="inferred from homology"/>
<dbReference type="GO" id="GO:0005524">
    <property type="term" value="F:ATP binding"/>
    <property type="evidence" value="ECO:0007669"/>
    <property type="project" value="UniProtKB-UniRule"/>
</dbReference>
<evidence type="ECO:0000256" key="1">
    <source>
        <dbReference type="ARBA" id="ARBA00004828"/>
    </source>
</evidence>
<reference evidence="11 12" key="1">
    <citation type="submission" date="2018-03" db="EMBL/GenBank/DDBJ databases">
        <title>Genomic Encyclopedia of Archaeal and Bacterial Type Strains, Phase II (KMG-II): from individual species to whole genera.</title>
        <authorList>
            <person name="Goeker M."/>
        </authorList>
    </citation>
    <scope>NUCLEOTIDE SEQUENCE [LARGE SCALE GENOMIC DNA]</scope>
    <source>
        <strain evidence="11 12">DSM 44946</strain>
    </source>
</reference>
<keyword evidence="3 9" id="KW-0028">Amino-acid biosynthesis</keyword>
<dbReference type="InterPro" id="IPR004662">
    <property type="entry name" value="AcgluKinase_fam"/>
</dbReference>
<evidence type="ECO:0000256" key="7">
    <source>
        <dbReference type="ARBA" id="ARBA00022840"/>
    </source>
</evidence>
<dbReference type="PIRSF" id="PIRSF000728">
    <property type="entry name" value="NAGK"/>
    <property type="match status" value="1"/>
</dbReference>
<keyword evidence="5 9" id="KW-0547">Nucleotide-binding</keyword>
<comment type="similarity">
    <text evidence="9">Belongs to the acetylglutamate kinase family. ArgB subfamily.</text>
</comment>
<feature type="site" description="Transition state stabilizer" evidence="9">
    <location>
        <position position="10"/>
    </location>
</feature>
<accession>A0A2T0LGH1</accession>
<dbReference type="Pfam" id="PF00696">
    <property type="entry name" value="AA_kinase"/>
    <property type="match status" value="1"/>
</dbReference>
<keyword evidence="2 9" id="KW-0055">Arginine biosynthesis</keyword>
<evidence type="ECO:0000256" key="5">
    <source>
        <dbReference type="ARBA" id="ARBA00022741"/>
    </source>
</evidence>
<keyword evidence="9" id="KW-0963">Cytoplasm</keyword>
<dbReference type="EMBL" id="PVNE01000006">
    <property type="protein sequence ID" value="PRX41400.1"/>
    <property type="molecule type" value="Genomic_DNA"/>
</dbReference>
<dbReference type="InterPro" id="IPR001048">
    <property type="entry name" value="Asp/Glu/Uridylate_kinase"/>
</dbReference>
<feature type="domain" description="Aspartate/glutamate/uridylate kinase" evidence="10">
    <location>
        <begin position="7"/>
        <end position="239"/>
    </location>
</feature>
<evidence type="ECO:0000313" key="12">
    <source>
        <dbReference type="Proteomes" id="UP000237797"/>
    </source>
</evidence>
<comment type="function">
    <text evidence="9">Catalyzes the ATP-dependent phosphorylation of N-acetyl-L-glutamate.</text>
</comment>
<evidence type="ECO:0000259" key="10">
    <source>
        <dbReference type="Pfam" id="PF00696"/>
    </source>
</evidence>
<dbReference type="GO" id="GO:0003991">
    <property type="term" value="F:acetylglutamate kinase activity"/>
    <property type="evidence" value="ECO:0007669"/>
    <property type="project" value="UniProtKB-UniRule"/>
</dbReference>
<keyword evidence="7 9" id="KW-0067">ATP-binding</keyword>
<feature type="binding site" evidence="9">
    <location>
        <begin position="43"/>
        <end position="44"/>
    </location>
    <ligand>
        <name>substrate</name>
    </ligand>
</feature>
<dbReference type="GO" id="GO:0042450">
    <property type="term" value="P:L-arginine biosynthetic process via ornithine"/>
    <property type="evidence" value="ECO:0007669"/>
    <property type="project" value="UniProtKB-UniRule"/>
</dbReference>
<keyword evidence="4 9" id="KW-0808">Transferase</keyword>
<dbReference type="UniPathway" id="UPA00068">
    <property type="reaction ID" value="UER00107"/>
</dbReference>
<comment type="pathway">
    <text evidence="1 9">Amino-acid biosynthesis; L-arginine biosynthesis; N(2)-acetyl-L-ornithine from L-glutamate: step 2/4.</text>
</comment>
<dbReference type="PANTHER" id="PTHR23342:SF0">
    <property type="entry name" value="N-ACETYLGLUTAMATE SYNTHASE, MITOCHONDRIAL"/>
    <property type="match status" value="1"/>
</dbReference>
<dbReference type="CDD" id="cd04238">
    <property type="entry name" value="AAK_NAGK-like"/>
    <property type="match status" value="1"/>
</dbReference>
<evidence type="ECO:0000256" key="6">
    <source>
        <dbReference type="ARBA" id="ARBA00022777"/>
    </source>
</evidence>
<dbReference type="InterPro" id="IPR001057">
    <property type="entry name" value="Glu/AcGlu_kinase"/>
</dbReference>
<feature type="binding site" evidence="9">
    <location>
        <position position="65"/>
    </location>
    <ligand>
        <name>substrate</name>
    </ligand>
</feature>
<keyword evidence="6 9" id="KW-0418">Kinase</keyword>
<dbReference type="Proteomes" id="UP000237797">
    <property type="component" value="Unassembled WGS sequence"/>
</dbReference>
<dbReference type="Gene3D" id="3.40.1160.10">
    <property type="entry name" value="Acetylglutamate kinase-like"/>
    <property type="match status" value="1"/>
</dbReference>
<dbReference type="NCBIfam" id="TIGR00761">
    <property type="entry name" value="argB"/>
    <property type="match status" value="1"/>
</dbReference>
<gene>
    <name evidence="9" type="primary">argB</name>
    <name evidence="11" type="ORF">CLV97_1069</name>
</gene>
<dbReference type="SUPFAM" id="SSF53633">
    <property type="entry name" value="Carbamate kinase-like"/>
    <property type="match status" value="1"/>
</dbReference>
<evidence type="ECO:0000256" key="3">
    <source>
        <dbReference type="ARBA" id="ARBA00022605"/>
    </source>
</evidence>
<organism evidence="11 12">
    <name type="scientific">Planifilum fimeticola</name>
    <dbReference type="NCBI Taxonomy" id="201975"/>
    <lineage>
        <taxon>Bacteria</taxon>
        <taxon>Bacillati</taxon>
        <taxon>Bacillota</taxon>
        <taxon>Bacilli</taxon>
        <taxon>Bacillales</taxon>
        <taxon>Thermoactinomycetaceae</taxon>
        <taxon>Planifilum</taxon>
    </lineage>
</organism>
<dbReference type="PANTHER" id="PTHR23342">
    <property type="entry name" value="N-ACETYLGLUTAMATE SYNTHASE"/>
    <property type="match status" value="1"/>
</dbReference>
<dbReference type="GO" id="GO:0005737">
    <property type="term" value="C:cytoplasm"/>
    <property type="evidence" value="ECO:0007669"/>
    <property type="project" value="UniProtKB-SubCell"/>
</dbReference>
<comment type="caution">
    <text evidence="11">The sequence shown here is derived from an EMBL/GenBank/DDBJ whole genome shotgun (WGS) entry which is preliminary data.</text>
</comment>
<feature type="site" description="Transition state stabilizer" evidence="9">
    <location>
        <position position="220"/>
    </location>
</feature>
<sequence>MADVPSVVVKIGGSVLERLHPSFYEACVSLQQRGVRVAVVHGGGPVINRLLERSEIRPSFVRGLRVTDAETLTWVQMALAGLVNKDLVARLQAAGAAAVGLSGVDGKLLQVRQKDSSLGYVGEVTGVETALLSALLEKGWMPVTASLGVDEAGQIYNVNADTAAGAIARALHASRMVMVTDVPGIYASPEKKEGVLRTVTPAAVRDLIQNGKISGGMIPKVSAALSCLKGPVREVLIVDGGKPFSLDGTKEEGWNGTRIVQEEGADHVVSHLPTV</sequence>
<name>A0A2T0LGH1_9BACL</name>
<dbReference type="AlphaFoldDB" id="A0A2T0LGH1"/>
<protein>
    <recommendedName>
        <fullName evidence="9">Acetylglutamate kinase</fullName>
        <ecNumber evidence="9">2.7.2.8</ecNumber>
    </recommendedName>
    <alternativeName>
        <fullName evidence="9">N-acetyl-L-glutamate 5-phosphotransferase</fullName>
    </alternativeName>
    <alternativeName>
        <fullName evidence="9">NAG kinase</fullName>
        <shortName evidence="9">NAGK</shortName>
    </alternativeName>
</protein>
<feature type="binding site" evidence="9">
    <location>
        <position position="157"/>
    </location>
    <ligand>
        <name>substrate</name>
    </ligand>
</feature>
<keyword evidence="12" id="KW-1185">Reference proteome</keyword>
<evidence type="ECO:0000256" key="8">
    <source>
        <dbReference type="ARBA" id="ARBA00048141"/>
    </source>
</evidence>
<dbReference type="FunFam" id="3.40.1160.10:FF:000004">
    <property type="entry name" value="Acetylglutamate kinase"/>
    <property type="match status" value="1"/>
</dbReference>